<dbReference type="eggNOG" id="KOG1237">
    <property type="taxonomic scope" value="Eukaryota"/>
</dbReference>
<feature type="transmembrane region" description="Helical" evidence="2">
    <location>
        <begin position="731"/>
        <end position="749"/>
    </location>
</feature>
<dbReference type="GO" id="GO:0015833">
    <property type="term" value="P:peptide transport"/>
    <property type="evidence" value="ECO:0007669"/>
    <property type="project" value="UniProtKB-KW"/>
</dbReference>
<feature type="transmembrane region" description="Helical" evidence="2">
    <location>
        <begin position="113"/>
        <end position="134"/>
    </location>
</feature>
<name>A0A1X7TVF3_AMPQE</name>
<feature type="transmembrane region" description="Helical" evidence="2">
    <location>
        <begin position="377"/>
        <end position="401"/>
    </location>
</feature>
<dbReference type="InterPro" id="IPR036259">
    <property type="entry name" value="MFS_trans_sf"/>
</dbReference>
<dbReference type="OrthoDB" id="8904098at2759"/>
<evidence type="ECO:0000313" key="3">
    <source>
        <dbReference type="EnsemblMetazoa" id="Aqu2.1.19038_001"/>
    </source>
</evidence>
<sequence length="873" mass="99302">MDPVSPGKKGSLPSSSLVNNASKRKNFFHNPYNQCGSVEPGSVTVFHNVGIIVGNSIFLLAPFCGWLSDTKIGRGNAIYLGLWLGWIGTLLFAIGCCLQYHSCGTTALLGRYLFFSVAFVVMLVSLSLMITNILPYGIDQLMNESTVKIRAFIHWFSLCLYSGSHRFEHIPIPNPYKIVFKVLKFSLKTSHTRRQHRSAFTYWGEEPSRMDLAKESFFLIDLIGRLVSDVSEMPCFFIWESVKKTIDISYWILLIPSVLAGNTIFLLAPFCGWLSDTKIGRGNAIYLGLWLGWIGALIQAIGCCLQYHHSCGTTALVGNRTRRQHRSAFTYWGEEPSRMDLAKESFYLIDLIGRISDNISYMPCFFIWEPVTETIQISYWIVLIPSVLAGNTIFLLAPFCGWLSDTKIGRGNAIYLGLWLGWIGTLIQAIGCCWQYHSCGTTALIGKFIWFSVAFVFMLVSLSLLFTNILPYGIDQLMNESTVKIRAFIHWFSLCLYIGYMFTVMSDELVVSFVAFALFSFSLCLHFLFKHRFEHIPIPNPYKIVFKVLKFSLKTSRTRRQHRSAFTYWGEEPSRMDLAKERYGGCFSHEEVENVKTFLRIAVILATVLSLFVLVVPFLNRFSDFVAQFEDGYEVFQGNAENVIWLISIFTPLFVLVTLFELVLLPLFSKLEYFIINPLRGLGLAYILIILSIVSLFLIDLIGRIASDNISNMTCFFIWESVNNRTIQTSYWILLIPSVLAGISLFLSYKCLFEFLCSQAPFGMHGMITGLFWFLHGIFIDIGSGILLIVYYHPIHSFKVMSCTSWLSVIFGIITIIGLVVYVLIARWYVNRVRDTDLGLRAAVEEHWENRLMAANTINDTETSGDFIISSFD</sequence>
<feature type="transmembrane region" description="Helical" evidence="2">
    <location>
        <begin position="679"/>
        <end position="699"/>
    </location>
</feature>
<feature type="transmembrane region" description="Helical" evidence="2">
    <location>
        <begin position="449"/>
        <end position="473"/>
    </location>
</feature>
<dbReference type="Gene3D" id="1.20.1250.20">
    <property type="entry name" value="MFS general substrate transporter like domains"/>
    <property type="match status" value="2"/>
</dbReference>
<evidence type="ECO:0000256" key="2">
    <source>
        <dbReference type="SAM" id="Phobius"/>
    </source>
</evidence>
<feature type="transmembrane region" description="Helical" evidence="2">
    <location>
        <begin position="509"/>
        <end position="529"/>
    </location>
</feature>
<proteinExistence type="predicted"/>
<keyword evidence="2" id="KW-0472">Membrane</keyword>
<feature type="transmembrane region" description="Helical" evidence="2">
    <location>
        <begin position="413"/>
        <end position="437"/>
    </location>
</feature>
<feature type="transmembrane region" description="Helical" evidence="2">
    <location>
        <begin position="79"/>
        <end position="101"/>
    </location>
</feature>
<keyword evidence="1" id="KW-0813">Transport</keyword>
<protein>
    <submittedName>
        <fullName evidence="3">Uncharacterized protein</fullName>
    </submittedName>
</protein>
<organism evidence="3">
    <name type="scientific">Amphimedon queenslandica</name>
    <name type="common">Sponge</name>
    <dbReference type="NCBI Taxonomy" id="400682"/>
    <lineage>
        <taxon>Eukaryota</taxon>
        <taxon>Metazoa</taxon>
        <taxon>Porifera</taxon>
        <taxon>Demospongiae</taxon>
        <taxon>Heteroscleromorpha</taxon>
        <taxon>Haplosclerida</taxon>
        <taxon>Niphatidae</taxon>
        <taxon>Amphimedon</taxon>
    </lineage>
</organism>
<keyword evidence="1" id="KW-0653">Protein transport</keyword>
<feature type="transmembrane region" description="Helical" evidence="2">
    <location>
        <begin position="286"/>
        <end position="308"/>
    </location>
</feature>
<feature type="transmembrane region" description="Helical" evidence="2">
    <location>
        <begin position="805"/>
        <end position="825"/>
    </location>
</feature>
<dbReference type="InParanoid" id="A0A1X7TVF3"/>
<feature type="transmembrane region" description="Helical" evidence="2">
    <location>
        <begin position="251"/>
        <end position="274"/>
    </location>
</feature>
<dbReference type="AlphaFoldDB" id="A0A1X7TVF3"/>
<feature type="transmembrane region" description="Helical" evidence="2">
    <location>
        <begin position="643"/>
        <end position="667"/>
    </location>
</feature>
<evidence type="ECO:0000256" key="1">
    <source>
        <dbReference type="ARBA" id="ARBA00022856"/>
    </source>
</evidence>
<feature type="transmembrane region" description="Helical" evidence="2">
    <location>
        <begin position="45"/>
        <end position="67"/>
    </location>
</feature>
<accession>A0A1X7TVF3</accession>
<reference evidence="3" key="1">
    <citation type="submission" date="2017-05" db="UniProtKB">
        <authorList>
            <consortium name="EnsemblMetazoa"/>
        </authorList>
    </citation>
    <scope>IDENTIFICATION</scope>
</reference>
<dbReference type="PANTHER" id="PTHR11654">
    <property type="entry name" value="OLIGOPEPTIDE TRANSPORTER-RELATED"/>
    <property type="match status" value="1"/>
</dbReference>
<feature type="transmembrane region" description="Helical" evidence="2">
    <location>
        <begin position="598"/>
        <end position="619"/>
    </location>
</feature>
<dbReference type="EnsemblMetazoa" id="Aqu2.1.19038_001">
    <property type="protein sequence ID" value="Aqu2.1.19038_001"/>
    <property type="gene ID" value="Aqu2.1.19038"/>
</dbReference>
<keyword evidence="2" id="KW-0812">Transmembrane</keyword>
<keyword evidence="2" id="KW-1133">Transmembrane helix</keyword>
<keyword evidence="1" id="KW-0571">Peptide transport</keyword>
<feature type="transmembrane region" description="Helical" evidence="2">
    <location>
        <begin position="770"/>
        <end position="793"/>
    </location>
</feature>
<feature type="transmembrane region" description="Helical" evidence="2">
    <location>
        <begin position="485"/>
        <end position="503"/>
    </location>
</feature>